<protein>
    <recommendedName>
        <fullName evidence="4">Permeases of the major facilitator superfamily</fullName>
    </recommendedName>
</protein>
<proteinExistence type="predicted"/>
<feature type="transmembrane region" description="Helical" evidence="1">
    <location>
        <begin position="62"/>
        <end position="84"/>
    </location>
</feature>
<feature type="transmembrane region" description="Helical" evidence="1">
    <location>
        <begin position="159"/>
        <end position="190"/>
    </location>
</feature>
<keyword evidence="1" id="KW-0812">Transmembrane</keyword>
<dbReference type="EMBL" id="AESD01000260">
    <property type="protein sequence ID" value="EHJ13588.1"/>
    <property type="molecule type" value="Genomic_DNA"/>
</dbReference>
<keyword evidence="1" id="KW-0472">Membrane</keyword>
<gene>
    <name evidence="2" type="ORF">CWATWH0003_1725</name>
</gene>
<evidence type="ECO:0008006" key="4">
    <source>
        <dbReference type="Google" id="ProtNLM"/>
    </source>
</evidence>
<reference evidence="2 3" key="1">
    <citation type="journal article" date="2011" name="Front. Microbiol.">
        <title>Two Strains of Crocosphaera watsonii with Highly Conserved Genomes are Distinguished by Strain-Specific Features.</title>
        <authorList>
            <person name="Bench S.R."/>
            <person name="Ilikchyan I.N."/>
            <person name="Tripp H.J."/>
            <person name="Zehr J.P."/>
        </authorList>
    </citation>
    <scope>NUCLEOTIDE SEQUENCE [LARGE SCALE GENOMIC DNA]</scope>
    <source>
        <strain evidence="2 3">WH 0003</strain>
    </source>
</reference>
<dbReference type="Proteomes" id="UP000003477">
    <property type="component" value="Unassembled WGS sequence"/>
</dbReference>
<organism evidence="2 3">
    <name type="scientific">Crocosphaera watsonii WH 0003</name>
    <dbReference type="NCBI Taxonomy" id="423471"/>
    <lineage>
        <taxon>Bacteria</taxon>
        <taxon>Bacillati</taxon>
        <taxon>Cyanobacteriota</taxon>
        <taxon>Cyanophyceae</taxon>
        <taxon>Oscillatoriophycideae</taxon>
        <taxon>Chroococcales</taxon>
        <taxon>Aphanothecaceae</taxon>
        <taxon>Crocosphaera</taxon>
    </lineage>
</organism>
<dbReference type="RefSeq" id="WP_007310099.1">
    <property type="nucleotide sequence ID" value="NZ_AESD01000260.1"/>
</dbReference>
<feature type="transmembrane region" description="Helical" evidence="1">
    <location>
        <begin position="90"/>
        <end position="109"/>
    </location>
</feature>
<feature type="transmembrane region" description="Helical" evidence="1">
    <location>
        <begin position="121"/>
        <end position="139"/>
    </location>
</feature>
<evidence type="ECO:0000313" key="2">
    <source>
        <dbReference type="EMBL" id="EHJ13588.1"/>
    </source>
</evidence>
<name>G5J2J4_CROWT</name>
<evidence type="ECO:0000256" key="1">
    <source>
        <dbReference type="SAM" id="Phobius"/>
    </source>
</evidence>
<dbReference type="PATRIC" id="fig|423471.3.peg.1614"/>
<feature type="transmembrane region" description="Helical" evidence="1">
    <location>
        <begin position="30"/>
        <end position="50"/>
    </location>
</feature>
<dbReference type="GeneID" id="88765491"/>
<accession>G5J2J4</accession>
<dbReference type="AlphaFoldDB" id="G5J2J4"/>
<dbReference type="PANTHER" id="PTHR36716">
    <property type="entry name" value="F3H9.20 PROTEIN"/>
    <property type="match status" value="1"/>
</dbReference>
<dbReference type="Pfam" id="PF10063">
    <property type="entry name" value="DUF2301"/>
    <property type="match status" value="1"/>
</dbReference>
<comment type="caution">
    <text evidence="2">The sequence shown here is derived from an EMBL/GenBank/DDBJ whole genome shotgun (WGS) entry which is preliminary data.</text>
</comment>
<dbReference type="InterPro" id="IPR019275">
    <property type="entry name" value="DUF2301"/>
</dbReference>
<keyword evidence="1" id="KW-1133">Transmembrane helix</keyword>
<evidence type="ECO:0000313" key="3">
    <source>
        <dbReference type="Proteomes" id="UP000003477"/>
    </source>
</evidence>
<sequence>MKTASESLEVYQGQFGQYTITPEDLKGVKIYRAGLLLSAFSFALGSGFVLGQGATTLTLTLLTPLFTSFCLGLGISLITIHIYLLPLHRFLQLCWGIGTLSAIILSVSFQDPLALYIYQNPLTLLGIGFIFVALTGIYFKEAFCFNRLETKLLTPLVPMVLLGHLFGVLSVGIEQALLGIWAGLFIIFALRKSVQPLIPDIGDKSVFTYLKQQRSASVS</sequence>
<dbReference type="PANTHER" id="PTHR36716:SF2">
    <property type="entry name" value="F3H9.20 PROTEIN"/>
    <property type="match status" value="1"/>
</dbReference>